<sequence length="333" mass="35873">PPLSFCIAASYSAKNHPFDPHRDLFKYDPSVRSKLSTLRPRPGIRPQSGQDSFFVSDVGETGTVAFGVVDGVGGWESSGVDPAHFAHGLCDHMAMGAARYPAEFRAGPLRPRELLQYGYDQVMSTDEIVAGGSTACVASIEPNGRLNVANLGDSGFIHLGPNHVRHFSKPQTHAFNTPYQLSKIPPFMQLQMRLFGPAEAHAETPADAHLSHHQLHPGDVLIFATDGVWDNLSPEDTLKLVGRTMQANGAWVVGEEGVTIGNLRGGQGTKDGGGECQLCSALAVAVTREAKEASLNGMREGPFAREVRRHFPGEQWMGGKPDDICTVVAVVRE</sequence>
<evidence type="ECO:0000313" key="3">
    <source>
        <dbReference type="EMBL" id="KAF1813706.1"/>
    </source>
</evidence>
<keyword evidence="1" id="KW-0460">Magnesium</keyword>
<evidence type="ECO:0000256" key="1">
    <source>
        <dbReference type="RuleBase" id="RU366020"/>
    </source>
</evidence>
<organism evidence="3">
    <name type="scientific">Eremomyces bilateralis CBS 781.70</name>
    <dbReference type="NCBI Taxonomy" id="1392243"/>
    <lineage>
        <taxon>Eukaryota</taxon>
        <taxon>Fungi</taxon>
        <taxon>Dikarya</taxon>
        <taxon>Ascomycota</taxon>
        <taxon>Pezizomycotina</taxon>
        <taxon>Dothideomycetes</taxon>
        <taxon>Dothideomycetes incertae sedis</taxon>
        <taxon>Eremomycetales</taxon>
        <taxon>Eremomycetaceae</taxon>
        <taxon>Eremomyces</taxon>
    </lineage>
</organism>
<dbReference type="GO" id="GO:0046872">
    <property type="term" value="F:metal ion binding"/>
    <property type="evidence" value="ECO:0007669"/>
    <property type="project" value="UniProtKB-UniRule"/>
</dbReference>
<dbReference type="PANTHER" id="PTHR12320:SF1">
    <property type="entry name" value="PROTEIN PHOSPHATASE PTC7 HOMOLOG"/>
    <property type="match status" value="1"/>
</dbReference>
<keyword evidence="1" id="KW-0479">Metal-binding</keyword>
<dbReference type="SUPFAM" id="SSF81606">
    <property type="entry name" value="PP2C-like"/>
    <property type="match status" value="1"/>
</dbReference>
<evidence type="ECO:0000313" key="5">
    <source>
        <dbReference type="RefSeq" id="XP_033535337.1"/>
    </source>
</evidence>
<keyword evidence="1" id="KW-0904">Protein phosphatase</keyword>
<dbReference type="RefSeq" id="XP_033535337.1">
    <property type="nucleotide sequence ID" value="XM_033675448.1"/>
</dbReference>
<comment type="similarity">
    <text evidence="1">Belongs to the PP2C family.</text>
</comment>
<dbReference type="EMBL" id="ML975154">
    <property type="protein sequence ID" value="KAF1813706.1"/>
    <property type="molecule type" value="Genomic_DNA"/>
</dbReference>
<reference evidence="3 5" key="1">
    <citation type="submission" date="2020-01" db="EMBL/GenBank/DDBJ databases">
        <authorList>
            <consortium name="DOE Joint Genome Institute"/>
            <person name="Haridas S."/>
            <person name="Albert R."/>
            <person name="Binder M."/>
            <person name="Bloem J."/>
            <person name="Labutti K."/>
            <person name="Salamov A."/>
            <person name="Andreopoulos B."/>
            <person name="Baker S.E."/>
            <person name="Barry K."/>
            <person name="Bills G."/>
            <person name="Bluhm B.H."/>
            <person name="Cannon C."/>
            <person name="Castanera R."/>
            <person name="Culley D.E."/>
            <person name="Daum C."/>
            <person name="Ezra D."/>
            <person name="Gonzalez J.B."/>
            <person name="Henrissat B."/>
            <person name="Kuo A."/>
            <person name="Liang C."/>
            <person name="Lipzen A."/>
            <person name="Lutzoni F."/>
            <person name="Magnuson J."/>
            <person name="Mondo S."/>
            <person name="Nolan M."/>
            <person name="Ohm R."/>
            <person name="Pangilinan J."/>
            <person name="Park H.-J."/>
            <person name="Ramirez L."/>
            <person name="Alfaro M."/>
            <person name="Sun H."/>
            <person name="Tritt A."/>
            <person name="Yoshinaga Y."/>
            <person name="Zwiers L.-H."/>
            <person name="Turgeon B.G."/>
            <person name="Goodwin S.B."/>
            <person name="Spatafora J.W."/>
            <person name="Crous P.W."/>
            <person name="Grigoriev I.V."/>
        </authorList>
    </citation>
    <scope>NUCLEOTIDE SEQUENCE</scope>
    <source>
        <strain evidence="3 5">CBS 781.70</strain>
    </source>
</reference>
<keyword evidence="4" id="KW-1185">Reference proteome</keyword>
<dbReference type="InterPro" id="IPR039123">
    <property type="entry name" value="PPTC7"/>
</dbReference>
<dbReference type="GeneID" id="54416018"/>
<comment type="cofactor">
    <cofactor evidence="1">
        <name>Mg(2+)</name>
        <dbReference type="ChEBI" id="CHEBI:18420"/>
    </cofactor>
</comment>
<comment type="catalytic activity">
    <reaction evidence="1">
        <text>O-phospho-L-seryl-[protein] + H2O = L-seryl-[protein] + phosphate</text>
        <dbReference type="Rhea" id="RHEA:20629"/>
        <dbReference type="Rhea" id="RHEA-COMP:9863"/>
        <dbReference type="Rhea" id="RHEA-COMP:11604"/>
        <dbReference type="ChEBI" id="CHEBI:15377"/>
        <dbReference type="ChEBI" id="CHEBI:29999"/>
        <dbReference type="ChEBI" id="CHEBI:43474"/>
        <dbReference type="ChEBI" id="CHEBI:83421"/>
        <dbReference type="EC" id="3.1.3.16"/>
    </reaction>
</comment>
<reference evidence="5" key="3">
    <citation type="submission" date="2025-04" db="UniProtKB">
        <authorList>
            <consortium name="RefSeq"/>
        </authorList>
    </citation>
    <scope>IDENTIFICATION</scope>
    <source>
        <strain evidence="5">CBS 781.70</strain>
    </source>
</reference>
<protein>
    <recommendedName>
        <fullName evidence="1">Protein phosphatase</fullName>
        <ecNumber evidence="1">3.1.3.16</ecNumber>
    </recommendedName>
</protein>
<feature type="non-terminal residue" evidence="3">
    <location>
        <position position="333"/>
    </location>
</feature>
<gene>
    <name evidence="3 5" type="ORF">P152DRAFT_367288</name>
</gene>
<dbReference type="PROSITE" id="PS51746">
    <property type="entry name" value="PPM_2"/>
    <property type="match status" value="1"/>
</dbReference>
<proteinExistence type="inferred from homology"/>
<feature type="domain" description="PPM-type phosphatase" evidence="2">
    <location>
        <begin position="32"/>
        <end position="331"/>
    </location>
</feature>
<name>A0A6G1G6Z3_9PEZI</name>
<reference evidence="5" key="2">
    <citation type="submission" date="2020-04" db="EMBL/GenBank/DDBJ databases">
        <authorList>
            <consortium name="NCBI Genome Project"/>
        </authorList>
    </citation>
    <scope>NUCLEOTIDE SEQUENCE</scope>
    <source>
        <strain evidence="5">CBS 781.70</strain>
    </source>
</reference>
<dbReference type="OrthoDB" id="60843at2759"/>
<feature type="non-terminal residue" evidence="3">
    <location>
        <position position="1"/>
    </location>
</feature>
<keyword evidence="1" id="KW-0378">Hydrolase</keyword>
<evidence type="ECO:0000313" key="4">
    <source>
        <dbReference type="Proteomes" id="UP000504638"/>
    </source>
</evidence>
<dbReference type="PANTHER" id="PTHR12320">
    <property type="entry name" value="PROTEIN PHOSPHATASE 2C"/>
    <property type="match status" value="1"/>
</dbReference>
<dbReference type="Proteomes" id="UP000504638">
    <property type="component" value="Unplaced"/>
</dbReference>
<dbReference type="GO" id="GO:0004722">
    <property type="term" value="F:protein serine/threonine phosphatase activity"/>
    <property type="evidence" value="ECO:0007669"/>
    <property type="project" value="UniProtKB-EC"/>
</dbReference>
<comment type="catalytic activity">
    <reaction evidence="1">
        <text>O-phospho-L-threonyl-[protein] + H2O = L-threonyl-[protein] + phosphate</text>
        <dbReference type="Rhea" id="RHEA:47004"/>
        <dbReference type="Rhea" id="RHEA-COMP:11060"/>
        <dbReference type="Rhea" id="RHEA-COMP:11605"/>
        <dbReference type="ChEBI" id="CHEBI:15377"/>
        <dbReference type="ChEBI" id="CHEBI:30013"/>
        <dbReference type="ChEBI" id="CHEBI:43474"/>
        <dbReference type="ChEBI" id="CHEBI:61977"/>
        <dbReference type="EC" id="3.1.3.16"/>
    </reaction>
</comment>
<dbReference type="SMART" id="SM00332">
    <property type="entry name" value="PP2Cc"/>
    <property type="match status" value="1"/>
</dbReference>
<dbReference type="Gene3D" id="3.60.40.10">
    <property type="entry name" value="PPM-type phosphatase domain"/>
    <property type="match status" value="1"/>
</dbReference>
<accession>A0A6G1G6Z3</accession>
<dbReference type="AlphaFoldDB" id="A0A6G1G6Z3"/>
<dbReference type="EC" id="3.1.3.16" evidence="1"/>
<dbReference type="InterPro" id="IPR001932">
    <property type="entry name" value="PPM-type_phosphatase-like_dom"/>
</dbReference>
<comment type="cofactor">
    <cofactor evidence="1">
        <name>Mn(2+)</name>
        <dbReference type="ChEBI" id="CHEBI:29035"/>
    </cofactor>
</comment>
<keyword evidence="1" id="KW-0464">Manganese</keyword>
<evidence type="ECO:0000259" key="2">
    <source>
        <dbReference type="PROSITE" id="PS51746"/>
    </source>
</evidence>
<dbReference type="InterPro" id="IPR036457">
    <property type="entry name" value="PPM-type-like_dom_sf"/>
</dbReference>